<accession>A0A842HFT6</accession>
<reference evidence="14 15" key="1">
    <citation type="submission" date="2020-07" db="EMBL/GenBank/DDBJ databases">
        <authorList>
            <person name="Feng X."/>
        </authorList>
    </citation>
    <scope>NUCLEOTIDE SEQUENCE [LARGE SCALE GENOMIC DNA]</scope>
    <source>
        <strain evidence="14 15">JCM31066</strain>
    </source>
</reference>
<dbReference type="Proteomes" id="UP000546464">
    <property type="component" value="Unassembled WGS sequence"/>
</dbReference>
<dbReference type="Gene3D" id="1.10.20.140">
    <property type="match status" value="1"/>
</dbReference>
<dbReference type="NCBIfam" id="TIGR00174">
    <property type="entry name" value="miaA"/>
    <property type="match status" value="1"/>
</dbReference>
<gene>
    <name evidence="10 14" type="primary">miaA</name>
    <name evidence="14" type="ORF">H5P28_09225</name>
</gene>
<evidence type="ECO:0000256" key="6">
    <source>
        <dbReference type="ARBA" id="ARBA00022741"/>
    </source>
</evidence>
<proteinExistence type="inferred from homology"/>
<evidence type="ECO:0000256" key="5">
    <source>
        <dbReference type="ARBA" id="ARBA00022694"/>
    </source>
</evidence>
<protein>
    <recommendedName>
        <fullName evidence="10">tRNA dimethylallyltransferase</fullName>
        <ecNumber evidence="10">2.5.1.75</ecNumber>
    </recommendedName>
    <alternativeName>
        <fullName evidence="10">Dimethylallyl diphosphate:tRNA dimethylallyltransferase</fullName>
        <shortName evidence="10">DMAPP:tRNA dimethylallyltransferase</shortName>
        <shortName evidence="10">DMATase</shortName>
    </alternativeName>
    <alternativeName>
        <fullName evidence="10">Isopentenyl-diphosphate:tRNA isopentenyltransferase</fullName>
        <shortName evidence="10">IPP transferase</shortName>
        <shortName evidence="10">IPPT</shortName>
        <shortName evidence="10">IPTase</shortName>
    </alternativeName>
</protein>
<dbReference type="PANTHER" id="PTHR11088">
    <property type="entry name" value="TRNA DIMETHYLALLYLTRANSFERASE"/>
    <property type="match status" value="1"/>
</dbReference>
<name>A0A842HFT6_9BACT</name>
<comment type="similarity">
    <text evidence="3 10 13">Belongs to the IPP transferase family.</text>
</comment>
<keyword evidence="4 10" id="KW-0808">Transferase</keyword>
<keyword evidence="5 10" id="KW-0819">tRNA processing</keyword>
<sequence length="307" mass="33698">MSDVDASRTLTILTGPTAVGKTALALAWARAHDAEIVSCDSTLVYRGMDIATAKPTPAEREQVPHHLIDVSPVSRQLSVVDYLELARRAVADIHARGKRVLVTGGSGFYLKGFLAAVADDIPVPDEVRESVARLESAEGLPGLLRRLREVSPDTGRLDTMNPRRVARALERSLASGRSVAELERDFLKKPGVFDAFPRRVILLERARESLHTRIAVRTRQMLDDGLVAEIERLIPEGLEQNPSAAGAIGTREVLQMLRGELSPAELEAAINQATRRLVAKQRKWFRHQLSPDQVIDLDADEGATGKF</sequence>
<evidence type="ECO:0000313" key="14">
    <source>
        <dbReference type="EMBL" id="MBC2594437.1"/>
    </source>
</evidence>
<evidence type="ECO:0000313" key="15">
    <source>
        <dbReference type="Proteomes" id="UP000546464"/>
    </source>
</evidence>
<dbReference type="RefSeq" id="WP_185675426.1">
    <property type="nucleotide sequence ID" value="NZ_JACHVB010000022.1"/>
</dbReference>
<feature type="site" description="Interaction with substrate tRNA" evidence="10">
    <location>
        <position position="128"/>
    </location>
</feature>
<dbReference type="PANTHER" id="PTHR11088:SF60">
    <property type="entry name" value="TRNA DIMETHYLALLYLTRANSFERASE"/>
    <property type="match status" value="1"/>
</dbReference>
<dbReference type="AlphaFoldDB" id="A0A842HFT6"/>
<feature type="region of interest" description="Interaction with substrate tRNA" evidence="10">
    <location>
        <begin position="40"/>
        <end position="43"/>
    </location>
</feature>
<evidence type="ECO:0000256" key="8">
    <source>
        <dbReference type="ARBA" id="ARBA00022842"/>
    </source>
</evidence>
<dbReference type="InterPro" id="IPR039657">
    <property type="entry name" value="Dimethylallyltransferase"/>
</dbReference>
<keyword evidence="7 10" id="KW-0067">ATP-binding</keyword>
<evidence type="ECO:0000256" key="1">
    <source>
        <dbReference type="ARBA" id="ARBA00001946"/>
    </source>
</evidence>
<keyword evidence="15" id="KW-1185">Reference proteome</keyword>
<dbReference type="GO" id="GO:0005524">
    <property type="term" value="F:ATP binding"/>
    <property type="evidence" value="ECO:0007669"/>
    <property type="project" value="UniProtKB-UniRule"/>
</dbReference>
<comment type="cofactor">
    <cofactor evidence="1 10">
        <name>Mg(2+)</name>
        <dbReference type="ChEBI" id="CHEBI:18420"/>
    </cofactor>
</comment>
<dbReference type="EMBL" id="JACHVB010000022">
    <property type="protein sequence ID" value="MBC2594437.1"/>
    <property type="molecule type" value="Genomic_DNA"/>
</dbReference>
<evidence type="ECO:0000256" key="10">
    <source>
        <dbReference type="HAMAP-Rule" id="MF_00185"/>
    </source>
</evidence>
<keyword evidence="8 10" id="KW-0460">Magnesium</keyword>
<feature type="binding site" evidence="10">
    <location>
        <begin position="15"/>
        <end position="22"/>
    </location>
    <ligand>
        <name>ATP</name>
        <dbReference type="ChEBI" id="CHEBI:30616"/>
    </ligand>
</feature>
<dbReference type="Gene3D" id="3.40.50.300">
    <property type="entry name" value="P-loop containing nucleotide triphosphate hydrolases"/>
    <property type="match status" value="1"/>
</dbReference>
<dbReference type="SUPFAM" id="SSF52540">
    <property type="entry name" value="P-loop containing nucleoside triphosphate hydrolases"/>
    <property type="match status" value="2"/>
</dbReference>
<keyword evidence="6 10" id="KW-0547">Nucleotide-binding</keyword>
<comment type="catalytic activity">
    <reaction evidence="9 10 11">
        <text>adenosine(37) in tRNA + dimethylallyl diphosphate = N(6)-dimethylallyladenosine(37) in tRNA + diphosphate</text>
        <dbReference type="Rhea" id="RHEA:26482"/>
        <dbReference type="Rhea" id="RHEA-COMP:10162"/>
        <dbReference type="Rhea" id="RHEA-COMP:10375"/>
        <dbReference type="ChEBI" id="CHEBI:33019"/>
        <dbReference type="ChEBI" id="CHEBI:57623"/>
        <dbReference type="ChEBI" id="CHEBI:74411"/>
        <dbReference type="ChEBI" id="CHEBI:74415"/>
        <dbReference type="EC" id="2.5.1.75"/>
    </reaction>
</comment>
<evidence type="ECO:0000256" key="7">
    <source>
        <dbReference type="ARBA" id="ARBA00022840"/>
    </source>
</evidence>
<evidence type="ECO:0000256" key="11">
    <source>
        <dbReference type="RuleBase" id="RU003783"/>
    </source>
</evidence>
<dbReference type="Pfam" id="PF01715">
    <property type="entry name" value="IPPT"/>
    <property type="match status" value="1"/>
</dbReference>
<evidence type="ECO:0000256" key="2">
    <source>
        <dbReference type="ARBA" id="ARBA00003213"/>
    </source>
</evidence>
<evidence type="ECO:0000256" key="9">
    <source>
        <dbReference type="ARBA" id="ARBA00049563"/>
    </source>
</evidence>
<evidence type="ECO:0000256" key="4">
    <source>
        <dbReference type="ARBA" id="ARBA00022679"/>
    </source>
</evidence>
<organism evidence="14 15">
    <name type="scientific">Ruficoccus amylovorans</name>
    <dbReference type="NCBI Taxonomy" id="1804625"/>
    <lineage>
        <taxon>Bacteria</taxon>
        <taxon>Pseudomonadati</taxon>
        <taxon>Verrucomicrobiota</taxon>
        <taxon>Opitutia</taxon>
        <taxon>Puniceicoccales</taxon>
        <taxon>Cerasicoccaceae</taxon>
        <taxon>Ruficoccus</taxon>
    </lineage>
</organism>
<feature type="binding site" evidence="10">
    <location>
        <begin position="17"/>
        <end position="22"/>
    </location>
    <ligand>
        <name>substrate</name>
    </ligand>
</feature>
<dbReference type="GO" id="GO:0052381">
    <property type="term" value="F:tRNA dimethylallyltransferase activity"/>
    <property type="evidence" value="ECO:0007669"/>
    <property type="project" value="UniProtKB-UniRule"/>
</dbReference>
<comment type="subunit">
    <text evidence="10">Monomer.</text>
</comment>
<dbReference type="GO" id="GO:0006400">
    <property type="term" value="P:tRNA modification"/>
    <property type="evidence" value="ECO:0007669"/>
    <property type="project" value="TreeGrafter"/>
</dbReference>
<dbReference type="InterPro" id="IPR027417">
    <property type="entry name" value="P-loop_NTPase"/>
</dbReference>
<comment type="caution">
    <text evidence="10">Lacks conserved residue(s) required for the propagation of feature annotation.</text>
</comment>
<feature type="site" description="Interaction with substrate tRNA" evidence="10">
    <location>
        <position position="106"/>
    </location>
</feature>
<evidence type="ECO:0000256" key="3">
    <source>
        <dbReference type="ARBA" id="ARBA00005842"/>
    </source>
</evidence>
<evidence type="ECO:0000256" key="12">
    <source>
        <dbReference type="RuleBase" id="RU003784"/>
    </source>
</evidence>
<dbReference type="EC" id="2.5.1.75" evidence="10"/>
<dbReference type="HAMAP" id="MF_00185">
    <property type="entry name" value="IPP_trans"/>
    <property type="match status" value="1"/>
</dbReference>
<comment type="function">
    <text evidence="2 10 12">Catalyzes the transfer of a dimethylallyl group onto the adenine at position 37 in tRNAs that read codons beginning with uridine, leading to the formation of N6-(dimethylallyl)adenosine (i(6)A).</text>
</comment>
<evidence type="ECO:0000256" key="13">
    <source>
        <dbReference type="RuleBase" id="RU003785"/>
    </source>
</evidence>
<dbReference type="InterPro" id="IPR018022">
    <property type="entry name" value="IPT"/>
</dbReference>
<comment type="caution">
    <text evidence="14">The sequence shown here is derived from an EMBL/GenBank/DDBJ whole genome shotgun (WGS) entry which is preliminary data.</text>
</comment>